<comment type="caution">
    <text evidence="1">The sequence shown here is derived from an EMBL/GenBank/DDBJ whole genome shotgun (WGS) entry which is preliminary data.</text>
</comment>
<dbReference type="SUPFAM" id="SSF89447">
    <property type="entry name" value="AbrB/MazE/MraZ-like"/>
    <property type="match status" value="1"/>
</dbReference>
<organism evidence="1 2">
    <name type="scientific">Rhodovibrio sodomensis</name>
    <dbReference type="NCBI Taxonomy" id="1088"/>
    <lineage>
        <taxon>Bacteria</taxon>
        <taxon>Pseudomonadati</taxon>
        <taxon>Pseudomonadota</taxon>
        <taxon>Alphaproteobacteria</taxon>
        <taxon>Rhodospirillales</taxon>
        <taxon>Rhodovibrionaceae</taxon>
        <taxon>Rhodovibrio</taxon>
    </lineage>
</organism>
<name>A0ABS1DA53_9PROT</name>
<dbReference type="Proteomes" id="UP001296873">
    <property type="component" value="Unassembled WGS sequence"/>
</dbReference>
<dbReference type="EMBL" id="NRRL01000006">
    <property type="protein sequence ID" value="MBK1667314.1"/>
    <property type="molecule type" value="Genomic_DNA"/>
</dbReference>
<accession>A0ABS1DA53</accession>
<reference evidence="1 2" key="1">
    <citation type="journal article" date="2020" name="Microorganisms">
        <title>Osmotic Adaptation and Compatible Solute Biosynthesis of Phototrophic Bacteria as Revealed from Genome Analyses.</title>
        <authorList>
            <person name="Imhoff J.F."/>
            <person name="Rahn T."/>
            <person name="Kunzel S."/>
            <person name="Keller A."/>
            <person name="Neulinger S.C."/>
        </authorList>
    </citation>
    <scope>NUCLEOTIDE SEQUENCE [LARGE SCALE GENOMIC DNA]</scope>
    <source>
        <strain evidence="1 2">DSM 9895</strain>
    </source>
</reference>
<evidence type="ECO:0000313" key="1">
    <source>
        <dbReference type="EMBL" id="MBK1667314.1"/>
    </source>
</evidence>
<protein>
    <submittedName>
        <fullName evidence="1">Uncharacterized protein</fullName>
    </submittedName>
</protein>
<dbReference type="RefSeq" id="WP_200339384.1">
    <property type="nucleotide sequence ID" value="NZ_NRRL01000006.1"/>
</dbReference>
<gene>
    <name evidence="1" type="ORF">CKO28_04605</name>
</gene>
<dbReference type="InterPro" id="IPR037914">
    <property type="entry name" value="SpoVT-AbrB_sf"/>
</dbReference>
<proteinExistence type="predicted"/>
<sequence length="126" mass="13524">MSEDLYERPGPFSGNHEVPVRGGGLQLPVEVADRLEGMLLVWLHHARPALIGANESFPWQIAGDLEDLAEDGEPEPIMSLFANSEVCALRAGGWVDFPTYLLDHAGISIAAAIIGRGATIEIRPPG</sequence>
<keyword evidence="2" id="KW-1185">Reference proteome</keyword>
<evidence type="ECO:0000313" key="2">
    <source>
        <dbReference type="Proteomes" id="UP001296873"/>
    </source>
</evidence>